<gene>
    <name evidence="1" type="ORF">L2422_01095</name>
</gene>
<dbReference type="Proteomes" id="UP001213015">
    <property type="component" value="Unassembled WGS sequence"/>
</dbReference>
<comment type="caution">
    <text evidence="1">The sequence shown here is derived from an EMBL/GenBank/DDBJ whole genome shotgun (WGS) entry which is preliminary data.</text>
</comment>
<accession>A0AAP3GV65</accession>
<dbReference type="RefSeq" id="WP_265669106.1">
    <property type="nucleotide sequence ID" value="NZ_JAKHKO010000001.1"/>
</dbReference>
<evidence type="ECO:0000313" key="2">
    <source>
        <dbReference type="Proteomes" id="UP001213015"/>
    </source>
</evidence>
<name>A0AAP3GV65_9LACO</name>
<sequence length="175" mass="20443">MQKMNIETLTDMYCLVLKDGTTIYASSLEGKNPIMGNFYMKPGGKEFIKNGHFNKYELRQKIFLKNEIAFIYKSSVWNANSAQQITSKNTGKKYYVSNIQKVKTGAYMADLVMLQDNPLTESDLKNNAIDLYWLDKRAISFKDNDFFMGPIFNLILFMNDDSKRSLKQRMMKYRK</sequence>
<reference evidence="1" key="1">
    <citation type="submission" date="2022-01" db="EMBL/GenBank/DDBJ databases">
        <title>VMRC isolate genome collection.</title>
        <authorList>
            <person name="France M."/>
            <person name="Rutt L."/>
            <person name="Humphrys M."/>
            <person name="Ravel J."/>
        </authorList>
    </citation>
    <scope>NUCLEOTIDE SEQUENCE</scope>
    <source>
        <strain evidence="1">C0127B5</strain>
    </source>
</reference>
<protein>
    <submittedName>
        <fullName evidence="1">Uncharacterized protein</fullName>
    </submittedName>
</protein>
<evidence type="ECO:0000313" key="1">
    <source>
        <dbReference type="EMBL" id="MCZ3844120.1"/>
    </source>
</evidence>
<dbReference type="AlphaFoldDB" id="A0AAP3GV65"/>
<dbReference type="EMBL" id="JAKHLF010000001">
    <property type="protein sequence ID" value="MCZ3844120.1"/>
    <property type="molecule type" value="Genomic_DNA"/>
</dbReference>
<proteinExistence type="predicted"/>
<organism evidence="1 2">
    <name type="scientific">Lactobacillus mulieris</name>
    <dbReference type="NCBI Taxonomy" id="2508708"/>
    <lineage>
        <taxon>Bacteria</taxon>
        <taxon>Bacillati</taxon>
        <taxon>Bacillota</taxon>
        <taxon>Bacilli</taxon>
        <taxon>Lactobacillales</taxon>
        <taxon>Lactobacillaceae</taxon>
        <taxon>Lactobacillus</taxon>
    </lineage>
</organism>